<dbReference type="InterPro" id="IPR039136">
    <property type="entry name" value="NUFIP1-like"/>
</dbReference>
<evidence type="ECO:0000313" key="8">
    <source>
        <dbReference type="Proteomes" id="UP001610432"/>
    </source>
</evidence>
<feature type="compositionally biased region" description="Basic and acidic residues" evidence="5">
    <location>
        <begin position="495"/>
        <end position="508"/>
    </location>
</feature>
<dbReference type="RefSeq" id="XP_070888946.1">
    <property type="nucleotide sequence ID" value="XM_071026985.1"/>
</dbReference>
<dbReference type="SMART" id="SM00356">
    <property type="entry name" value="ZnF_C3H1"/>
    <property type="match status" value="1"/>
</dbReference>
<evidence type="ECO:0000256" key="2">
    <source>
        <dbReference type="ARBA" id="ARBA00022771"/>
    </source>
</evidence>
<dbReference type="PROSITE" id="PS50103">
    <property type="entry name" value="ZF_C3H1"/>
    <property type="match status" value="1"/>
</dbReference>
<feature type="domain" description="C3H1-type" evidence="6">
    <location>
        <begin position="563"/>
        <end position="591"/>
    </location>
</feature>
<dbReference type="PANTHER" id="PTHR13309:SF0">
    <property type="entry name" value="FMR1-INTERACTING PROTEIN NUFIP1"/>
    <property type="match status" value="1"/>
</dbReference>
<dbReference type="PANTHER" id="PTHR13309">
    <property type="entry name" value="NUCLEAR FRAGILE X MENTAL RETARDATION PROTEIN INTERACTING PROTEIN 1"/>
    <property type="match status" value="1"/>
</dbReference>
<sequence length="656" mass="71260">MNPQGFSFPPPPPPPPTQHQQQQQYPNNAAFTPYGQNHHGQRGGRGGGRGHFGARGRGHGNRGGGRGGHYMPSDANRSATYPPSTAGYGPLNHLGYPNQPMANQNSGAQPPLPNNQRPVNASTFASPPHYPQSSVHGTPYQQQSGYSASYSTANTQQVPTYGHVPLPHQHAVSSAQPTMMGPPMRWGFENVGYSGSFSGSQLPNQRGPRQFNAYNNQTAPRGHANKRDHSSAFGKPQFVAPRTPAPPPVPSFGNPLPSKPPAPADSPRKPKKKKRKHNQLGLTPKTEEHESSEEDDADEETRLAAGGGGVSAGLHVTYRGRTATLQTSAEIAAWIEERKKRFPTQAKIEEKKKAAEEAKKAKEEAQRKHKEARREAVTRAKNEQDKQGPREQPRGSLNPADAAAKAKQKAEKLRRKLEKEEKRIAQAEADAELARKREVSENATLDGTMGTAPTTGEGNQIPNLATQDPGTKNILAEPDLGRAPIGSEDGPQSHPRVENRDPLMRDRAVNVSASDASDSSDWTSSSGSDLSASDSDDSDDDSPPEQATSRADGPERVPPPPRGIGKRICRHFARNGRCTRGKHCKFLHEKPERGRKTTKPAEVTERKGLLQALLDRQKDDENRKVMETIVWLGENGFLDQPAAQVDASVSNTTRDV</sequence>
<evidence type="ECO:0000256" key="1">
    <source>
        <dbReference type="ARBA" id="ARBA00022723"/>
    </source>
</evidence>
<feature type="compositionally biased region" description="Polar residues" evidence="5">
    <location>
        <begin position="441"/>
        <end position="470"/>
    </location>
</feature>
<feature type="compositionally biased region" description="Low complexity" evidence="5">
    <location>
        <begin position="512"/>
        <end position="533"/>
    </location>
</feature>
<feature type="compositionally biased region" description="Basic residues" evidence="5">
    <location>
        <begin position="269"/>
        <end position="278"/>
    </location>
</feature>
<feature type="region of interest" description="Disordered" evidence="5">
    <location>
        <begin position="197"/>
        <end position="313"/>
    </location>
</feature>
<feature type="compositionally biased region" description="Low complexity" evidence="5">
    <location>
        <begin position="140"/>
        <end position="151"/>
    </location>
</feature>
<feature type="zinc finger region" description="C3H1-type" evidence="4">
    <location>
        <begin position="563"/>
        <end position="591"/>
    </location>
</feature>
<feature type="compositionally biased region" description="Polar residues" evidence="5">
    <location>
        <begin position="100"/>
        <end position="136"/>
    </location>
</feature>
<dbReference type="InterPro" id="IPR000571">
    <property type="entry name" value="Znf_CCCH"/>
</dbReference>
<dbReference type="InterPro" id="IPR019496">
    <property type="entry name" value="NUFIP1_cons_dom"/>
</dbReference>
<accession>A0ABR4M2P4</accession>
<feature type="region of interest" description="Disordered" evidence="5">
    <location>
        <begin position="1"/>
        <end position="151"/>
    </location>
</feature>
<dbReference type="GeneID" id="98142057"/>
<reference evidence="7 8" key="1">
    <citation type="submission" date="2024-07" db="EMBL/GenBank/DDBJ databases">
        <title>Section-level genome sequencing and comparative genomics of Aspergillus sections Usti and Cavernicolus.</title>
        <authorList>
            <consortium name="Lawrence Berkeley National Laboratory"/>
            <person name="Nybo J.L."/>
            <person name="Vesth T.C."/>
            <person name="Theobald S."/>
            <person name="Frisvad J.C."/>
            <person name="Larsen T.O."/>
            <person name="Kjaerboelling I."/>
            <person name="Rothschild-Mancinelli K."/>
            <person name="Lyhne E.K."/>
            <person name="Kogle M.E."/>
            <person name="Barry K."/>
            <person name="Clum A."/>
            <person name="Na H."/>
            <person name="Ledsgaard L."/>
            <person name="Lin J."/>
            <person name="Lipzen A."/>
            <person name="Kuo A."/>
            <person name="Riley R."/>
            <person name="Mondo S."/>
            <person name="Labutti K."/>
            <person name="Haridas S."/>
            <person name="Pangalinan J."/>
            <person name="Salamov A.A."/>
            <person name="Simmons B.A."/>
            <person name="Magnuson J.K."/>
            <person name="Chen J."/>
            <person name="Drula E."/>
            <person name="Henrissat B."/>
            <person name="Wiebenga A."/>
            <person name="Lubbers R.J."/>
            <person name="Gomes A.C."/>
            <person name="Macurrencykelacurrency M.R."/>
            <person name="Stajich J."/>
            <person name="Grigoriev I.V."/>
            <person name="Mortensen U.H."/>
            <person name="De Vries R.P."/>
            <person name="Baker S.E."/>
            <person name="Andersen M.R."/>
        </authorList>
    </citation>
    <scope>NUCLEOTIDE SEQUENCE [LARGE SCALE GENOMIC DNA]</scope>
    <source>
        <strain evidence="7 8">CBS 449.75</strain>
    </source>
</reference>
<keyword evidence="3 4" id="KW-0862">Zinc</keyword>
<dbReference type="EMBL" id="JBFXLQ010000007">
    <property type="protein sequence ID" value="KAL2869967.1"/>
    <property type="molecule type" value="Genomic_DNA"/>
</dbReference>
<dbReference type="SUPFAM" id="SSF90229">
    <property type="entry name" value="CCCH zinc finger"/>
    <property type="match status" value="1"/>
</dbReference>
<proteinExistence type="predicted"/>
<dbReference type="Pfam" id="PF00642">
    <property type="entry name" value="zf-CCCH"/>
    <property type="match status" value="1"/>
</dbReference>
<keyword evidence="2 4" id="KW-0863">Zinc-finger</keyword>
<feature type="compositionally biased region" description="Acidic residues" evidence="5">
    <location>
        <begin position="534"/>
        <end position="543"/>
    </location>
</feature>
<gene>
    <name evidence="7" type="ORF">BJX67DRAFT_301504</name>
</gene>
<comment type="caution">
    <text evidence="7">The sequence shown here is derived from an EMBL/GenBank/DDBJ whole genome shotgun (WGS) entry which is preliminary data.</text>
</comment>
<feature type="compositionally biased region" description="Pro residues" evidence="5">
    <location>
        <begin position="8"/>
        <end position="17"/>
    </location>
</feature>
<keyword evidence="8" id="KW-1185">Reference proteome</keyword>
<feature type="compositionally biased region" description="Acidic residues" evidence="5">
    <location>
        <begin position="290"/>
        <end position="299"/>
    </location>
</feature>
<organism evidence="7 8">
    <name type="scientific">Aspergillus lucknowensis</name>
    <dbReference type="NCBI Taxonomy" id="176173"/>
    <lineage>
        <taxon>Eukaryota</taxon>
        <taxon>Fungi</taxon>
        <taxon>Dikarya</taxon>
        <taxon>Ascomycota</taxon>
        <taxon>Pezizomycotina</taxon>
        <taxon>Eurotiomycetes</taxon>
        <taxon>Eurotiomycetidae</taxon>
        <taxon>Eurotiales</taxon>
        <taxon>Aspergillaceae</taxon>
        <taxon>Aspergillus</taxon>
        <taxon>Aspergillus subgen. Nidulantes</taxon>
    </lineage>
</organism>
<keyword evidence="1 4" id="KW-0479">Metal-binding</keyword>
<dbReference type="Pfam" id="PF10453">
    <property type="entry name" value="NUFIP1"/>
    <property type="match status" value="1"/>
</dbReference>
<protein>
    <recommendedName>
        <fullName evidence="6">C3H1-type domain-containing protein</fullName>
    </recommendedName>
</protein>
<feature type="region of interest" description="Disordered" evidence="5">
    <location>
        <begin position="339"/>
        <end position="567"/>
    </location>
</feature>
<evidence type="ECO:0000256" key="3">
    <source>
        <dbReference type="ARBA" id="ARBA00022833"/>
    </source>
</evidence>
<evidence type="ECO:0000256" key="4">
    <source>
        <dbReference type="PROSITE-ProRule" id="PRU00723"/>
    </source>
</evidence>
<evidence type="ECO:0000259" key="6">
    <source>
        <dbReference type="PROSITE" id="PS50103"/>
    </source>
</evidence>
<dbReference type="Proteomes" id="UP001610432">
    <property type="component" value="Unassembled WGS sequence"/>
</dbReference>
<evidence type="ECO:0000313" key="7">
    <source>
        <dbReference type="EMBL" id="KAL2869967.1"/>
    </source>
</evidence>
<name>A0ABR4M2P4_9EURO</name>
<dbReference type="InterPro" id="IPR036855">
    <property type="entry name" value="Znf_CCCH_sf"/>
</dbReference>
<evidence type="ECO:0000256" key="5">
    <source>
        <dbReference type="SAM" id="MobiDB-lite"/>
    </source>
</evidence>
<feature type="compositionally biased region" description="Basic and acidic residues" evidence="5">
    <location>
        <begin position="347"/>
        <end position="393"/>
    </location>
</feature>
<dbReference type="Gene3D" id="4.10.1000.10">
    <property type="entry name" value="Zinc finger, CCCH-type"/>
    <property type="match status" value="1"/>
</dbReference>